<organism evidence="1 4">
    <name type="scientific">Phytophthora rubi</name>
    <dbReference type="NCBI Taxonomy" id="129364"/>
    <lineage>
        <taxon>Eukaryota</taxon>
        <taxon>Sar</taxon>
        <taxon>Stramenopiles</taxon>
        <taxon>Oomycota</taxon>
        <taxon>Peronosporomycetes</taxon>
        <taxon>Peronosporales</taxon>
        <taxon>Peronosporaceae</taxon>
        <taxon>Phytophthora</taxon>
    </lineage>
</organism>
<sequence>MYWPQYGILLKFGPGTTNAIEQTTGFPDYTPNLYKTAELEVVRVRWDSAPRDDMFQQRLKFLNLHSADDLSVRAKSDLVDIVEFMWTHRRTFWLIGHSFFIDHHRDHYSANLHADHKKQ</sequence>
<dbReference type="EMBL" id="QXFV01005921">
    <property type="protein sequence ID" value="KAE8963112.1"/>
    <property type="molecule type" value="Genomic_DNA"/>
</dbReference>
<evidence type="ECO:0000313" key="1">
    <source>
        <dbReference type="EMBL" id="KAE8950902.1"/>
    </source>
</evidence>
<accession>A0A6A3G0C6</accession>
<evidence type="ECO:0000313" key="4">
    <source>
        <dbReference type="Proteomes" id="UP000435112"/>
    </source>
</evidence>
<dbReference type="Proteomes" id="UP000435112">
    <property type="component" value="Unassembled WGS sequence"/>
</dbReference>
<comment type="caution">
    <text evidence="1">The sequence shown here is derived from an EMBL/GenBank/DDBJ whole genome shotgun (WGS) entry which is preliminary data.</text>
</comment>
<evidence type="ECO:0000313" key="3">
    <source>
        <dbReference type="Proteomes" id="UP000429607"/>
    </source>
</evidence>
<dbReference type="AlphaFoldDB" id="A0A6A3G0C6"/>
<dbReference type="OrthoDB" id="126669at2759"/>
<gene>
    <name evidence="2" type="ORF">PR001_g29479</name>
    <name evidence="1" type="ORF">PR002_g33137</name>
</gene>
<reference evidence="3 4" key="1">
    <citation type="submission" date="2018-09" db="EMBL/GenBank/DDBJ databases">
        <title>Genomic investigation of the strawberry pathogen Phytophthora fragariae indicates pathogenicity is determined by transcriptional variation in three key races.</title>
        <authorList>
            <person name="Adams T.M."/>
            <person name="Armitage A.D."/>
            <person name="Sobczyk M.K."/>
            <person name="Bates H.J."/>
            <person name="Dunwell J.M."/>
            <person name="Nellist C.F."/>
            <person name="Harrison R.J."/>
        </authorList>
    </citation>
    <scope>NUCLEOTIDE SEQUENCE [LARGE SCALE GENOMIC DNA]</scope>
    <source>
        <strain evidence="2 3">SCRP249</strain>
        <strain evidence="1 4">SCRP324</strain>
    </source>
</reference>
<name>A0A6A3G0C6_9STRA</name>
<protein>
    <submittedName>
        <fullName evidence="1">Uncharacterized protein</fullName>
    </submittedName>
</protein>
<proteinExistence type="predicted"/>
<evidence type="ECO:0000313" key="2">
    <source>
        <dbReference type="EMBL" id="KAE8963112.1"/>
    </source>
</evidence>
<dbReference type="Proteomes" id="UP000429607">
    <property type="component" value="Unassembled WGS sequence"/>
</dbReference>
<dbReference type="EMBL" id="QXFU01013308">
    <property type="protein sequence ID" value="KAE8950902.1"/>
    <property type="molecule type" value="Genomic_DNA"/>
</dbReference>